<proteinExistence type="predicted"/>
<feature type="compositionally biased region" description="Gly residues" evidence="1">
    <location>
        <begin position="78"/>
        <end position="101"/>
    </location>
</feature>
<dbReference type="RefSeq" id="WP_138050931.1">
    <property type="nucleotide sequence ID" value="NZ_VBZC01000105.1"/>
</dbReference>
<dbReference type="Proteomes" id="UP000305906">
    <property type="component" value="Unassembled WGS sequence"/>
</dbReference>
<dbReference type="EMBL" id="VBZC01000105">
    <property type="protein sequence ID" value="TLS39821.1"/>
    <property type="molecule type" value="Genomic_DNA"/>
</dbReference>
<keyword evidence="4" id="KW-1185">Reference proteome</keyword>
<keyword evidence="2" id="KW-0472">Membrane</keyword>
<feature type="transmembrane region" description="Helical" evidence="2">
    <location>
        <begin position="44"/>
        <end position="66"/>
    </location>
</feature>
<keyword evidence="2" id="KW-1133">Transmembrane helix</keyword>
<dbReference type="AlphaFoldDB" id="A0A5R9F9T4"/>
<sequence>MQSEPGIENRANERGRRDKRGNGSEDGPVFVDNSGRRAKLLRRIGLLLGVVCLGYAVVLGMAFMGWGPSLSPSSLLPFGGGGPAGAQNEGPGGAQPQGGTGSPPEQRTGAPPAGVPSGVPTGVPSGAPTGAPTGIPTSDPSLATSSAPSVSASAAAN</sequence>
<evidence type="ECO:0000256" key="1">
    <source>
        <dbReference type="SAM" id="MobiDB-lite"/>
    </source>
</evidence>
<feature type="compositionally biased region" description="Low complexity" evidence="1">
    <location>
        <begin position="102"/>
        <end position="134"/>
    </location>
</feature>
<reference evidence="3 4" key="1">
    <citation type="submission" date="2019-05" db="EMBL/GenBank/DDBJ databases">
        <title>Streptomyces sp. NEAU-C151, a novel actinomycete isolated from soil.</title>
        <authorList>
            <person name="Han L."/>
            <person name="Jiang H."/>
        </authorList>
    </citation>
    <scope>NUCLEOTIDE SEQUENCE [LARGE SCALE GENOMIC DNA]</scope>
    <source>
        <strain evidence="3 4">NEAU-C151</strain>
    </source>
</reference>
<feature type="compositionally biased region" description="Basic and acidic residues" evidence="1">
    <location>
        <begin position="10"/>
        <end position="23"/>
    </location>
</feature>
<evidence type="ECO:0000256" key="2">
    <source>
        <dbReference type="SAM" id="Phobius"/>
    </source>
</evidence>
<evidence type="ECO:0000313" key="3">
    <source>
        <dbReference type="EMBL" id="TLS39821.1"/>
    </source>
</evidence>
<keyword evidence="2" id="KW-0812">Transmembrane</keyword>
<evidence type="ECO:0000313" key="4">
    <source>
        <dbReference type="Proteomes" id="UP000305906"/>
    </source>
</evidence>
<organism evidence="3 4">
    <name type="scientific">Streptomyces montanus</name>
    <dbReference type="NCBI Taxonomy" id="2580423"/>
    <lineage>
        <taxon>Bacteria</taxon>
        <taxon>Bacillati</taxon>
        <taxon>Actinomycetota</taxon>
        <taxon>Actinomycetes</taxon>
        <taxon>Kitasatosporales</taxon>
        <taxon>Streptomycetaceae</taxon>
        <taxon>Streptomyces</taxon>
    </lineage>
</organism>
<evidence type="ECO:0008006" key="5">
    <source>
        <dbReference type="Google" id="ProtNLM"/>
    </source>
</evidence>
<feature type="region of interest" description="Disordered" evidence="1">
    <location>
        <begin position="70"/>
        <end position="157"/>
    </location>
</feature>
<feature type="compositionally biased region" description="Low complexity" evidence="1">
    <location>
        <begin position="141"/>
        <end position="157"/>
    </location>
</feature>
<accession>A0A5R9F9T4</accession>
<gene>
    <name evidence="3" type="ORF">FE633_44910</name>
</gene>
<feature type="region of interest" description="Disordered" evidence="1">
    <location>
        <begin position="1"/>
        <end position="32"/>
    </location>
</feature>
<name>A0A5R9F9T4_9ACTN</name>
<comment type="caution">
    <text evidence="3">The sequence shown here is derived from an EMBL/GenBank/DDBJ whole genome shotgun (WGS) entry which is preliminary data.</text>
</comment>
<protein>
    <recommendedName>
        <fullName evidence="5">Bi-functional transferase/deacetylase</fullName>
    </recommendedName>
</protein>